<name>A0A0H0XRK3_9SPHN</name>
<protein>
    <recommendedName>
        <fullName evidence="4">Acetyltransferase</fullName>
    </recommendedName>
</protein>
<gene>
    <name evidence="2" type="ORF">AAV99_03495</name>
</gene>
<dbReference type="SUPFAM" id="SSF51161">
    <property type="entry name" value="Trimeric LpxA-like enzymes"/>
    <property type="match status" value="1"/>
</dbReference>
<dbReference type="Pfam" id="PF00132">
    <property type="entry name" value="Hexapep"/>
    <property type="match status" value="1"/>
</dbReference>
<accession>A0A0H0XRK3</accession>
<dbReference type="InterPro" id="IPR001451">
    <property type="entry name" value="Hexapep"/>
</dbReference>
<evidence type="ECO:0000313" key="2">
    <source>
        <dbReference type="EMBL" id="KLI64631.1"/>
    </source>
</evidence>
<dbReference type="PANTHER" id="PTHR43300">
    <property type="entry name" value="ACETYLTRANSFERASE"/>
    <property type="match status" value="1"/>
</dbReference>
<comment type="similarity">
    <text evidence="1">Belongs to the transferase hexapeptide repeat family.</text>
</comment>
<evidence type="ECO:0000256" key="1">
    <source>
        <dbReference type="ARBA" id="ARBA00007274"/>
    </source>
</evidence>
<comment type="caution">
    <text evidence="2">The sequence shown here is derived from an EMBL/GenBank/DDBJ whole genome shotgun (WGS) entry which is preliminary data.</text>
</comment>
<reference evidence="2 3" key="1">
    <citation type="submission" date="2015-04" db="EMBL/GenBank/DDBJ databases">
        <title>The draft genome sequence of Erythrobacter marinus HWDM-33.</title>
        <authorList>
            <person name="Zhuang L."/>
            <person name="Liu Y."/>
            <person name="Shao Z."/>
        </authorList>
    </citation>
    <scope>NUCLEOTIDE SEQUENCE [LARGE SCALE GENOMIC DNA]</scope>
    <source>
        <strain evidence="2 3">HWDM-33</strain>
    </source>
</reference>
<dbReference type="AlphaFoldDB" id="A0A0H0XRK3"/>
<dbReference type="Proteomes" id="UP000053455">
    <property type="component" value="Unassembled WGS sequence"/>
</dbReference>
<dbReference type="InterPro" id="IPR050179">
    <property type="entry name" value="Trans_hexapeptide_repeat"/>
</dbReference>
<organism evidence="2 3">
    <name type="scientific">Aurantiacibacter marinus</name>
    <dbReference type="NCBI Taxonomy" id="874156"/>
    <lineage>
        <taxon>Bacteria</taxon>
        <taxon>Pseudomonadati</taxon>
        <taxon>Pseudomonadota</taxon>
        <taxon>Alphaproteobacteria</taxon>
        <taxon>Sphingomonadales</taxon>
        <taxon>Erythrobacteraceae</taxon>
        <taxon>Aurantiacibacter</taxon>
    </lineage>
</organism>
<evidence type="ECO:0008006" key="4">
    <source>
        <dbReference type="Google" id="ProtNLM"/>
    </source>
</evidence>
<dbReference type="InterPro" id="IPR011004">
    <property type="entry name" value="Trimer_LpxA-like_sf"/>
</dbReference>
<dbReference type="STRING" id="874156.GCA_001021555_00577"/>
<dbReference type="PATRIC" id="fig|874156.12.peg.730"/>
<evidence type="ECO:0000313" key="3">
    <source>
        <dbReference type="Proteomes" id="UP000053455"/>
    </source>
</evidence>
<keyword evidence="3" id="KW-1185">Reference proteome</keyword>
<proteinExistence type="inferred from homology"/>
<dbReference type="EMBL" id="LBHU01000001">
    <property type="protein sequence ID" value="KLI64631.1"/>
    <property type="molecule type" value="Genomic_DNA"/>
</dbReference>
<dbReference type="Gene3D" id="2.160.10.10">
    <property type="entry name" value="Hexapeptide repeat proteins"/>
    <property type="match status" value="1"/>
</dbReference>
<dbReference type="OrthoDB" id="9800846at2"/>
<sequence length="129" mass="14048">MNVKARIRRFVMQRYWKMDIHPSARIANTAYIDRTWPGGIHIGAGAIVDEEASVLTHDMTRGIYLDTHVGEGSYLGIRAIVMPGITIGKHCHILAGAVVTRDVADGQRVAGNPAKVVNAPKLDHEIAAI</sequence>